<dbReference type="GO" id="GO:0090529">
    <property type="term" value="P:cell septum assembly"/>
    <property type="evidence" value="ECO:0007669"/>
    <property type="project" value="InterPro"/>
</dbReference>
<dbReference type="Gene3D" id="3.30.1400.10">
    <property type="entry name" value="ZipA, C-terminal FtsZ-binding domain"/>
    <property type="match status" value="1"/>
</dbReference>
<sequence>MHFTDSNIFERKNGTENIFYVANLIEPGTFQLNENIKGFTFFFKKKGTSDDFRKLREMFTTMKDLDEYFNAKIIDDNGRVVDHSNLDQLLTIKSKQSHS</sequence>
<protein>
    <recommendedName>
        <fullName evidence="1">ZipA C-terminal FtsZ-binding domain-containing protein</fullName>
    </recommendedName>
</protein>
<gene>
    <name evidence="2" type="ORF">METZ01_LOCUS76471</name>
</gene>
<name>A0A381U8C1_9ZZZZ</name>
<proteinExistence type="predicted"/>
<dbReference type="AlphaFoldDB" id="A0A381U8C1"/>
<dbReference type="InterPro" id="IPR007449">
    <property type="entry name" value="ZipA_FtsZ-bd_C"/>
</dbReference>
<dbReference type="SUPFAM" id="SSF64383">
    <property type="entry name" value="Cell-division protein ZipA, C-terminal domain"/>
    <property type="match status" value="1"/>
</dbReference>
<evidence type="ECO:0000259" key="1">
    <source>
        <dbReference type="Pfam" id="PF04354"/>
    </source>
</evidence>
<accession>A0A381U8C1</accession>
<organism evidence="2">
    <name type="scientific">marine metagenome</name>
    <dbReference type="NCBI Taxonomy" id="408172"/>
    <lineage>
        <taxon>unclassified sequences</taxon>
        <taxon>metagenomes</taxon>
        <taxon>ecological metagenomes</taxon>
    </lineage>
</organism>
<dbReference type="EMBL" id="UINC01005799">
    <property type="protein sequence ID" value="SVA23617.1"/>
    <property type="molecule type" value="Genomic_DNA"/>
</dbReference>
<dbReference type="InterPro" id="IPR036765">
    <property type="entry name" value="ZipA_FtsZ-bd_C_sf"/>
</dbReference>
<reference evidence="2" key="1">
    <citation type="submission" date="2018-05" db="EMBL/GenBank/DDBJ databases">
        <authorList>
            <person name="Lanie J.A."/>
            <person name="Ng W.-L."/>
            <person name="Kazmierczak K.M."/>
            <person name="Andrzejewski T.M."/>
            <person name="Davidsen T.M."/>
            <person name="Wayne K.J."/>
            <person name="Tettelin H."/>
            <person name="Glass J.I."/>
            <person name="Rusch D."/>
            <person name="Podicherti R."/>
            <person name="Tsui H.-C.T."/>
            <person name="Winkler M.E."/>
        </authorList>
    </citation>
    <scope>NUCLEOTIDE SEQUENCE</scope>
</reference>
<dbReference type="Pfam" id="PF04354">
    <property type="entry name" value="ZipA_C"/>
    <property type="match status" value="1"/>
</dbReference>
<feature type="domain" description="ZipA C-terminal FtsZ-binding" evidence="1">
    <location>
        <begin position="1"/>
        <end position="89"/>
    </location>
</feature>
<evidence type="ECO:0000313" key="2">
    <source>
        <dbReference type="EMBL" id="SVA23617.1"/>
    </source>
</evidence>